<dbReference type="EMBL" id="JAQIZT010000004">
    <property type="protein sequence ID" value="KAJ7002263.1"/>
    <property type="molecule type" value="Genomic_DNA"/>
</dbReference>
<keyword evidence="3" id="KW-1185">Reference proteome</keyword>
<accession>A0AAD6R4M2</accession>
<evidence type="ECO:0000313" key="2">
    <source>
        <dbReference type="EMBL" id="KAJ7002263.1"/>
    </source>
</evidence>
<reference evidence="2 3" key="1">
    <citation type="journal article" date="2023" name="Mol. Ecol. Resour.">
        <title>Chromosome-level genome assembly of a triploid poplar Populus alba 'Berolinensis'.</title>
        <authorList>
            <person name="Chen S."/>
            <person name="Yu Y."/>
            <person name="Wang X."/>
            <person name="Wang S."/>
            <person name="Zhang T."/>
            <person name="Zhou Y."/>
            <person name="He R."/>
            <person name="Meng N."/>
            <person name="Wang Y."/>
            <person name="Liu W."/>
            <person name="Liu Z."/>
            <person name="Liu J."/>
            <person name="Guo Q."/>
            <person name="Huang H."/>
            <person name="Sederoff R.R."/>
            <person name="Wang G."/>
            <person name="Qu G."/>
            <person name="Chen S."/>
        </authorList>
    </citation>
    <scope>NUCLEOTIDE SEQUENCE [LARGE SCALE GENOMIC DNA]</scope>
    <source>
        <strain evidence="2">SC-2020</strain>
    </source>
</reference>
<protein>
    <submittedName>
        <fullName evidence="2">Uncharacterized protein</fullName>
    </submittedName>
</protein>
<dbReference type="Proteomes" id="UP001164929">
    <property type="component" value="Chromosome 4"/>
</dbReference>
<proteinExistence type="predicted"/>
<organism evidence="2 3">
    <name type="scientific">Populus alba x Populus x berolinensis</name>
    <dbReference type="NCBI Taxonomy" id="444605"/>
    <lineage>
        <taxon>Eukaryota</taxon>
        <taxon>Viridiplantae</taxon>
        <taxon>Streptophyta</taxon>
        <taxon>Embryophyta</taxon>
        <taxon>Tracheophyta</taxon>
        <taxon>Spermatophyta</taxon>
        <taxon>Magnoliopsida</taxon>
        <taxon>eudicotyledons</taxon>
        <taxon>Gunneridae</taxon>
        <taxon>Pentapetalae</taxon>
        <taxon>rosids</taxon>
        <taxon>fabids</taxon>
        <taxon>Malpighiales</taxon>
        <taxon>Salicaceae</taxon>
        <taxon>Saliceae</taxon>
        <taxon>Populus</taxon>
    </lineage>
</organism>
<name>A0AAD6R4M2_9ROSI</name>
<sequence length="27" mass="3199">MPQLYIRRQRNQILQLKSGNGRWVEGG</sequence>
<dbReference type="EMBL" id="JAQIZT010000004">
    <property type="protein sequence ID" value="KAJ7002258.1"/>
    <property type="molecule type" value="Genomic_DNA"/>
</dbReference>
<evidence type="ECO:0000313" key="3">
    <source>
        <dbReference type="Proteomes" id="UP001164929"/>
    </source>
</evidence>
<dbReference type="AlphaFoldDB" id="A0AAD6R4M2"/>
<comment type="caution">
    <text evidence="2">The sequence shown here is derived from an EMBL/GenBank/DDBJ whole genome shotgun (WGS) entry which is preliminary data.</text>
</comment>
<evidence type="ECO:0000313" key="1">
    <source>
        <dbReference type="EMBL" id="KAJ7002258.1"/>
    </source>
</evidence>
<gene>
    <name evidence="1" type="ORF">NC653_012346</name>
    <name evidence="2" type="ORF">NC653_012350</name>
</gene>